<dbReference type="Proteomes" id="UP001642540">
    <property type="component" value="Unassembled WGS sequence"/>
</dbReference>
<keyword evidence="2" id="KW-1185">Reference proteome</keyword>
<evidence type="ECO:0000313" key="2">
    <source>
        <dbReference type="Proteomes" id="UP001642540"/>
    </source>
</evidence>
<organism evidence="1 2">
    <name type="scientific">Orchesella dallaii</name>
    <dbReference type="NCBI Taxonomy" id="48710"/>
    <lineage>
        <taxon>Eukaryota</taxon>
        <taxon>Metazoa</taxon>
        <taxon>Ecdysozoa</taxon>
        <taxon>Arthropoda</taxon>
        <taxon>Hexapoda</taxon>
        <taxon>Collembola</taxon>
        <taxon>Entomobryomorpha</taxon>
        <taxon>Entomobryoidea</taxon>
        <taxon>Orchesellidae</taxon>
        <taxon>Orchesellinae</taxon>
        <taxon>Orchesella</taxon>
    </lineage>
</organism>
<comment type="caution">
    <text evidence="1">The sequence shown here is derived from an EMBL/GenBank/DDBJ whole genome shotgun (WGS) entry which is preliminary data.</text>
</comment>
<accession>A0ABP1QK40</accession>
<reference evidence="1 2" key="1">
    <citation type="submission" date="2024-08" db="EMBL/GenBank/DDBJ databases">
        <authorList>
            <person name="Cucini C."/>
            <person name="Frati F."/>
        </authorList>
    </citation>
    <scope>NUCLEOTIDE SEQUENCE [LARGE SCALE GENOMIC DNA]</scope>
</reference>
<gene>
    <name evidence="1" type="ORF">ODALV1_LOCUS12199</name>
</gene>
<protein>
    <submittedName>
        <fullName evidence="1">Uncharacterized protein</fullName>
    </submittedName>
</protein>
<sequence length="122" mass="13703">MRNPVMDAVSAVDAKAWMNGEEFFKNEMETFLTPPVQPHPRTSGTIADLLQNNPPCESLEILSQSEEAEQIHVQTDEDYIELWIPCFASSATSSSVSIKTNLVQDHVRSFMLDYLHNPHQAG</sequence>
<evidence type="ECO:0000313" key="1">
    <source>
        <dbReference type="EMBL" id="CAL8105832.1"/>
    </source>
</evidence>
<name>A0ABP1QK40_9HEXA</name>
<proteinExistence type="predicted"/>
<dbReference type="EMBL" id="CAXLJM020000036">
    <property type="protein sequence ID" value="CAL8105832.1"/>
    <property type="molecule type" value="Genomic_DNA"/>
</dbReference>